<dbReference type="Proteomes" id="UP000180043">
    <property type="component" value="Unassembled WGS sequence"/>
</dbReference>
<evidence type="ECO:0000313" key="2">
    <source>
        <dbReference type="EMBL" id="OHU47411.1"/>
    </source>
</evidence>
<dbReference type="RefSeq" id="WP_070948030.1">
    <property type="nucleotide sequence ID" value="NZ_MLIQ01000042.1"/>
</dbReference>
<dbReference type="InterPro" id="IPR011704">
    <property type="entry name" value="ATPase_dyneun-rel_AAA"/>
</dbReference>
<name>A0A1S1LGL0_MYCCH</name>
<feature type="domain" description="AAA+ ATPase" evidence="1">
    <location>
        <begin position="17"/>
        <end position="160"/>
    </location>
</feature>
<dbReference type="GO" id="GO:0016887">
    <property type="term" value="F:ATP hydrolysis activity"/>
    <property type="evidence" value="ECO:0007669"/>
    <property type="project" value="InterPro"/>
</dbReference>
<dbReference type="GO" id="GO:0005524">
    <property type="term" value="F:ATP binding"/>
    <property type="evidence" value="ECO:0007669"/>
    <property type="project" value="InterPro"/>
</dbReference>
<proteinExistence type="predicted"/>
<sequence length="367" mass="37563">MADAASVVTVLDACGRAGVPALLLSGPGMGKSSLIEALAAAQDVLCEVVVGSLREPSDFAGLPVIANDGVSLEAPSWAKRLKHAGKGVLFLDELTTSTPAVQAAMLMVTLKRRVGDLQLPSGIQVVAGANPPDQAAGGYELDPPLANRFCHIEFTPSKQEWIDGMITGWRAVPASRAGAVSADSIASAVASVTGFIQTRPDLLDAYPRTTAAAGGAWPSRRTWDMLARVLAHLRADDTAAITTAVFGLVGEGAGVEFVSWLAACDLPDPAAVVADPSIVDWGAERPDRVWAILSGVVALAAQNGSQDAFARAWKPLAAAAGTCGVDVAAAAARTLAKARPAKAKIPAAARAFVPILRAAGLIDEAVA</sequence>
<reference evidence="2 3" key="1">
    <citation type="submission" date="2016-10" db="EMBL/GenBank/DDBJ databases">
        <title>Evaluation of Human, Veterinary and Environmental Mycobacterium chelonae Isolates by Core Genome Phylogenomic Analysis, Targeted Gene Comparison, and Anti-microbial Susceptibility Patterns: A Tale of Mistaken Identities.</title>
        <authorList>
            <person name="Fogelson S.B."/>
            <person name="Camus A.C."/>
            <person name="Lorenz W."/>
            <person name="Vasireddy R."/>
            <person name="Vasireddy S."/>
            <person name="Smith T."/>
            <person name="Brown-Elliott B.A."/>
            <person name="Wallace R.J.Jr."/>
            <person name="Hasan N.A."/>
            <person name="Reischl U."/>
            <person name="Sanchez S."/>
        </authorList>
    </citation>
    <scope>NUCLEOTIDE SEQUENCE [LARGE SCALE GENOMIC DNA]</scope>
    <source>
        <strain evidence="2 3">15515</strain>
    </source>
</reference>
<dbReference type="EMBL" id="MLIQ01000042">
    <property type="protein sequence ID" value="OHU47411.1"/>
    <property type="molecule type" value="Genomic_DNA"/>
</dbReference>
<accession>A0A1S1LGL0</accession>
<dbReference type="AlphaFoldDB" id="A0A1S1LGL0"/>
<evidence type="ECO:0000259" key="1">
    <source>
        <dbReference type="SMART" id="SM00382"/>
    </source>
</evidence>
<dbReference type="SUPFAM" id="SSF52540">
    <property type="entry name" value="P-loop containing nucleoside triphosphate hydrolases"/>
    <property type="match status" value="1"/>
</dbReference>
<dbReference type="SMART" id="SM00382">
    <property type="entry name" value="AAA"/>
    <property type="match status" value="1"/>
</dbReference>
<comment type="caution">
    <text evidence="2">The sequence shown here is derived from an EMBL/GenBank/DDBJ whole genome shotgun (WGS) entry which is preliminary data.</text>
</comment>
<gene>
    <name evidence="2" type="ORF">BKG82_27790</name>
</gene>
<dbReference type="Pfam" id="PF07728">
    <property type="entry name" value="AAA_5"/>
    <property type="match status" value="1"/>
</dbReference>
<dbReference type="Gene3D" id="3.40.50.300">
    <property type="entry name" value="P-loop containing nucleotide triphosphate hydrolases"/>
    <property type="match status" value="1"/>
</dbReference>
<organism evidence="2 3">
    <name type="scientific">Mycobacteroides chelonae</name>
    <name type="common">Mycobacterium chelonae</name>
    <dbReference type="NCBI Taxonomy" id="1774"/>
    <lineage>
        <taxon>Bacteria</taxon>
        <taxon>Bacillati</taxon>
        <taxon>Actinomycetota</taxon>
        <taxon>Actinomycetes</taxon>
        <taxon>Mycobacteriales</taxon>
        <taxon>Mycobacteriaceae</taxon>
        <taxon>Mycobacteroides</taxon>
    </lineage>
</organism>
<dbReference type="InterPro" id="IPR027417">
    <property type="entry name" value="P-loop_NTPase"/>
</dbReference>
<evidence type="ECO:0000313" key="3">
    <source>
        <dbReference type="Proteomes" id="UP000180043"/>
    </source>
</evidence>
<dbReference type="CDD" id="cd00009">
    <property type="entry name" value="AAA"/>
    <property type="match status" value="1"/>
</dbReference>
<dbReference type="InterPro" id="IPR003593">
    <property type="entry name" value="AAA+_ATPase"/>
</dbReference>
<protein>
    <submittedName>
        <fullName evidence="2">AAA family ATPase</fullName>
    </submittedName>
</protein>